<sequence>MPLPRGLPSLREPGLLLSGVAHVALVVAALVGISGVAQLPAVEEGIPVEMITDAQFSEITRGEEDAAEVLPVPVPRAERVAERQELRPAGEAERDTETPATRTAEMEVADTPVAAASEPPPPPPPPPAPVAQAEPTPPAPPPVVPEPTPAPPEPVPAAPVVADAPAPLPPSRSAQAQARADAARVAAADAERRRVAEAEDRTRREREEREARDRADAARVAEARRREEEARASRVAEEADRFDPSDIASILRSTEEAASTGASAEQVSRTASLGTQTGSAARLNPSLRDQLVGLITAQLRACWDVPIAAQTLQNPPVAAVRIALAPDGSLATDPQVANDSGDPLFRSVADSALRATRRCAPLQIPAQFAPYYEDWRNLTVNFNPLYS</sequence>
<dbReference type="EMBL" id="BMMF01000018">
    <property type="protein sequence ID" value="GGK54110.1"/>
    <property type="molecule type" value="Genomic_DNA"/>
</dbReference>
<feature type="compositionally biased region" description="Polar residues" evidence="1">
    <location>
        <begin position="266"/>
        <end position="279"/>
    </location>
</feature>
<dbReference type="RefSeq" id="WP_188915642.1">
    <property type="nucleotide sequence ID" value="NZ_BMMF01000018.1"/>
</dbReference>
<feature type="compositionally biased region" description="Basic and acidic residues" evidence="1">
    <location>
        <begin position="189"/>
        <end position="240"/>
    </location>
</feature>
<feature type="compositionally biased region" description="Basic and acidic residues" evidence="1">
    <location>
        <begin position="76"/>
        <end position="97"/>
    </location>
</feature>
<evidence type="ECO:0008006" key="4">
    <source>
        <dbReference type="Google" id="ProtNLM"/>
    </source>
</evidence>
<feature type="region of interest" description="Disordered" evidence="1">
    <location>
        <begin position="253"/>
        <end position="280"/>
    </location>
</feature>
<reference evidence="2 3" key="1">
    <citation type="journal article" date="2014" name="Int. J. Syst. Evol. Microbiol.">
        <title>Complete genome sequence of Corynebacterium casei LMG S-19264T (=DSM 44701T), isolated from a smear-ripened cheese.</title>
        <authorList>
            <consortium name="US DOE Joint Genome Institute (JGI-PGF)"/>
            <person name="Walter F."/>
            <person name="Albersmeier A."/>
            <person name="Kalinowski J."/>
            <person name="Ruckert C."/>
        </authorList>
    </citation>
    <scope>NUCLEOTIDE SEQUENCE [LARGE SCALE GENOMIC DNA]</scope>
    <source>
        <strain evidence="2 3">CGMCC 1.9161</strain>
    </source>
</reference>
<dbReference type="GO" id="GO:0016020">
    <property type="term" value="C:membrane"/>
    <property type="evidence" value="ECO:0007669"/>
    <property type="project" value="InterPro"/>
</dbReference>
<dbReference type="GO" id="GO:0019534">
    <property type="term" value="F:toxin transmembrane transporter activity"/>
    <property type="evidence" value="ECO:0007669"/>
    <property type="project" value="InterPro"/>
</dbReference>
<dbReference type="AlphaFoldDB" id="A0A917QKX9"/>
<feature type="compositionally biased region" description="Low complexity" evidence="1">
    <location>
        <begin position="172"/>
        <end position="188"/>
    </location>
</feature>
<comment type="caution">
    <text evidence="2">The sequence shown here is derived from an EMBL/GenBank/DDBJ whole genome shotgun (WGS) entry which is preliminary data.</text>
</comment>
<keyword evidence="3" id="KW-1185">Reference proteome</keyword>
<protein>
    <recommendedName>
        <fullName evidence="4">Cell division and transport-associated protein TolA</fullName>
    </recommendedName>
</protein>
<dbReference type="InterPro" id="IPR014161">
    <property type="entry name" value="Tol-Pal_TolA"/>
</dbReference>
<feature type="region of interest" description="Disordered" evidence="1">
    <location>
        <begin position="63"/>
        <end position="240"/>
    </location>
</feature>
<accession>A0A917QKX9</accession>
<name>A0A917QKX9_9HYPH</name>
<dbReference type="GO" id="GO:0043213">
    <property type="term" value="P:bacteriocin transport"/>
    <property type="evidence" value="ECO:0007669"/>
    <property type="project" value="InterPro"/>
</dbReference>
<evidence type="ECO:0000256" key="1">
    <source>
        <dbReference type="SAM" id="MobiDB-lite"/>
    </source>
</evidence>
<proteinExistence type="predicted"/>
<dbReference type="Gene3D" id="3.30.1150.10">
    <property type="match status" value="1"/>
</dbReference>
<feature type="compositionally biased region" description="Low complexity" evidence="1">
    <location>
        <begin position="256"/>
        <end position="265"/>
    </location>
</feature>
<feature type="compositionally biased region" description="Pro residues" evidence="1">
    <location>
        <begin position="118"/>
        <end position="157"/>
    </location>
</feature>
<dbReference type="Proteomes" id="UP000600449">
    <property type="component" value="Unassembled WGS sequence"/>
</dbReference>
<organism evidence="2 3">
    <name type="scientific">Salinarimonas ramus</name>
    <dbReference type="NCBI Taxonomy" id="690164"/>
    <lineage>
        <taxon>Bacteria</taxon>
        <taxon>Pseudomonadati</taxon>
        <taxon>Pseudomonadota</taxon>
        <taxon>Alphaproteobacteria</taxon>
        <taxon>Hyphomicrobiales</taxon>
        <taxon>Salinarimonadaceae</taxon>
        <taxon>Salinarimonas</taxon>
    </lineage>
</organism>
<dbReference type="NCBIfam" id="TIGR02794">
    <property type="entry name" value="tolA_full"/>
    <property type="match status" value="1"/>
</dbReference>
<gene>
    <name evidence="2" type="ORF">GCM10011322_46140</name>
</gene>
<evidence type="ECO:0000313" key="2">
    <source>
        <dbReference type="EMBL" id="GGK54110.1"/>
    </source>
</evidence>
<evidence type="ECO:0000313" key="3">
    <source>
        <dbReference type="Proteomes" id="UP000600449"/>
    </source>
</evidence>